<reference evidence="1 2" key="1">
    <citation type="submission" date="2024-08" db="EMBL/GenBank/DDBJ databases">
        <authorList>
            <person name="Lu H."/>
        </authorList>
    </citation>
    <scope>NUCLEOTIDE SEQUENCE [LARGE SCALE GENOMIC DNA]</scope>
    <source>
        <strain evidence="1 2">LYH14W</strain>
    </source>
</reference>
<protein>
    <submittedName>
        <fullName evidence="1">Uncharacterized protein</fullName>
    </submittedName>
</protein>
<dbReference type="RefSeq" id="WP_394483426.1">
    <property type="nucleotide sequence ID" value="NZ_JBIGHV010000010.1"/>
</dbReference>
<dbReference type="EMBL" id="JBIGHV010000010">
    <property type="protein sequence ID" value="MFG6433055.1"/>
    <property type="molecule type" value="Genomic_DNA"/>
</dbReference>
<keyword evidence="2" id="KW-1185">Reference proteome</keyword>
<sequence>MLLNLNDPDSIVAWWTVLPDRHDAYLSHKARVSPEFAPAINEARRRIAAHPELNRTLELSNARRLQHEAAMASRNDSLSSLQLRHQELATAA</sequence>
<accession>A0ABW7F9C3</accession>
<organism evidence="1 2">
    <name type="scientific">Pelomonas parva</name>
    <dbReference type="NCBI Taxonomy" id="3299032"/>
    <lineage>
        <taxon>Bacteria</taxon>
        <taxon>Pseudomonadati</taxon>
        <taxon>Pseudomonadota</taxon>
        <taxon>Betaproteobacteria</taxon>
        <taxon>Burkholderiales</taxon>
        <taxon>Sphaerotilaceae</taxon>
        <taxon>Roseateles</taxon>
    </lineage>
</organism>
<comment type="caution">
    <text evidence="1">The sequence shown here is derived from an EMBL/GenBank/DDBJ whole genome shotgun (WGS) entry which is preliminary data.</text>
</comment>
<name>A0ABW7F9C3_9BURK</name>
<evidence type="ECO:0000313" key="2">
    <source>
        <dbReference type="Proteomes" id="UP001606210"/>
    </source>
</evidence>
<gene>
    <name evidence="1" type="ORF">ACG00Y_24285</name>
</gene>
<proteinExistence type="predicted"/>
<evidence type="ECO:0000313" key="1">
    <source>
        <dbReference type="EMBL" id="MFG6433055.1"/>
    </source>
</evidence>
<dbReference type="Proteomes" id="UP001606210">
    <property type="component" value="Unassembled WGS sequence"/>
</dbReference>